<name>A0ACA9MW04_9GLOM</name>
<sequence length="599" mass="70689">QLLQIIEMELENILFYKIQRINDCDECKKAINEINKFEKYLEEENNPKLSMDCKQTIGNYIELNRRSASSKLVHIVEAGFLQKETWNLLRNNTLSAYPVKSVENLIYLEVESIYSSWWNSTIESEYKNGTLPDLHEVGRLTKRVLQKQDIDTIEERLDNLTDLILKGKSQHFYNGIVSDLKNKIEKTLSDFTITKPFLIFKRNAHIYALLKFKQRLSEYQKKWDEENHPLNILEQKKEEYFNVIRVRLQHESTLVSEAYIVANYLLRVIHKKAMKAGNHALKDAVNKIPWMTSTETVRLQYFEELAIEVQNGNKENALNHFKNPKYHIENWFKSTVDNTVKGNPVQKYNDTYSKEIKRVCNDICNCKDYKEIELFVNNYMTQVDKIDYKCNLEDSIKLENFKTFSGIIIKEIKNKIKEISDNIDNCYSNQKNKEPFQRLSEDKSIMKMLGCTESCYWCGALCWGSLGHHENSDDSKIHHASHQPRGFRGTKDQETRELIPIACHQRKDLIKCDKLFNDLMCWFFEKLNEDLANYYVCEPASRDSLNRNGCLNLNYDDIISELREKLYSTLNPTEYDTLRALKNRIQSFLVSVFRKRLDY</sequence>
<proteinExistence type="predicted"/>
<feature type="non-terminal residue" evidence="1">
    <location>
        <position position="1"/>
    </location>
</feature>
<keyword evidence="2" id="KW-1185">Reference proteome</keyword>
<comment type="caution">
    <text evidence="1">The sequence shown here is derived from an EMBL/GenBank/DDBJ whole genome shotgun (WGS) entry which is preliminary data.</text>
</comment>
<evidence type="ECO:0000313" key="2">
    <source>
        <dbReference type="Proteomes" id="UP000789920"/>
    </source>
</evidence>
<reference evidence="1" key="1">
    <citation type="submission" date="2021-06" db="EMBL/GenBank/DDBJ databases">
        <authorList>
            <person name="Kallberg Y."/>
            <person name="Tangrot J."/>
            <person name="Rosling A."/>
        </authorList>
    </citation>
    <scope>NUCLEOTIDE SEQUENCE</scope>
    <source>
        <strain evidence="1">MA461A</strain>
    </source>
</reference>
<dbReference type="EMBL" id="CAJVQC010010531">
    <property type="protein sequence ID" value="CAG8617688.1"/>
    <property type="molecule type" value="Genomic_DNA"/>
</dbReference>
<accession>A0ACA9MW04</accession>
<gene>
    <name evidence="1" type="ORF">RPERSI_LOCUS6578</name>
</gene>
<organism evidence="1 2">
    <name type="scientific">Racocetra persica</name>
    <dbReference type="NCBI Taxonomy" id="160502"/>
    <lineage>
        <taxon>Eukaryota</taxon>
        <taxon>Fungi</taxon>
        <taxon>Fungi incertae sedis</taxon>
        <taxon>Mucoromycota</taxon>
        <taxon>Glomeromycotina</taxon>
        <taxon>Glomeromycetes</taxon>
        <taxon>Diversisporales</taxon>
        <taxon>Gigasporaceae</taxon>
        <taxon>Racocetra</taxon>
    </lineage>
</organism>
<protein>
    <submittedName>
        <fullName evidence="1">32470_t:CDS:1</fullName>
    </submittedName>
</protein>
<evidence type="ECO:0000313" key="1">
    <source>
        <dbReference type="EMBL" id="CAG8617688.1"/>
    </source>
</evidence>
<dbReference type="Proteomes" id="UP000789920">
    <property type="component" value="Unassembled WGS sequence"/>
</dbReference>